<dbReference type="InterPro" id="IPR013341">
    <property type="entry name" value="Mandelate_racemase_N_dom"/>
</dbReference>
<evidence type="ECO:0000256" key="2">
    <source>
        <dbReference type="ARBA" id="ARBA00022723"/>
    </source>
</evidence>
<dbReference type="InterPro" id="IPR046945">
    <property type="entry name" value="RHMD-like"/>
</dbReference>
<dbReference type="PANTHER" id="PTHR13794:SF58">
    <property type="entry name" value="MITOCHONDRIAL ENOLASE SUPERFAMILY MEMBER 1"/>
    <property type="match status" value="1"/>
</dbReference>
<dbReference type="InterPro" id="IPR018110">
    <property type="entry name" value="Mandel_Rmase/mucon_lact_enz_CS"/>
</dbReference>
<dbReference type="GO" id="GO:0016052">
    <property type="term" value="P:carbohydrate catabolic process"/>
    <property type="evidence" value="ECO:0007669"/>
    <property type="project" value="TreeGrafter"/>
</dbReference>
<dbReference type="SFLD" id="SFLDS00001">
    <property type="entry name" value="Enolase"/>
    <property type="match status" value="1"/>
</dbReference>
<evidence type="ECO:0000259" key="4">
    <source>
        <dbReference type="SMART" id="SM00922"/>
    </source>
</evidence>
<gene>
    <name evidence="5" type="ORF">E6H00_16640</name>
</gene>
<dbReference type="SUPFAM" id="SSF54826">
    <property type="entry name" value="Enolase N-terminal domain-like"/>
    <property type="match status" value="1"/>
</dbReference>
<comment type="caution">
    <text evidence="5">The sequence shown here is derived from an EMBL/GenBank/DDBJ whole genome shotgun (WGS) entry which is preliminary data.</text>
</comment>
<dbReference type="GO" id="GO:0000287">
    <property type="term" value="F:magnesium ion binding"/>
    <property type="evidence" value="ECO:0007669"/>
    <property type="project" value="TreeGrafter"/>
</dbReference>
<dbReference type="Pfam" id="PF13378">
    <property type="entry name" value="MR_MLE_C"/>
    <property type="match status" value="1"/>
</dbReference>
<dbReference type="InterPro" id="IPR036849">
    <property type="entry name" value="Enolase-like_C_sf"/>
</dbReference>
<dbReference type="SMART" id="SM00922">
    <property type="entry name" value="MR_MLE"/>
    <property type="match status" value="1"/>
</dbReference>
<name>A0A537JUX4_9BACT</name>
<dbReference type="Pfam" id="PF02746">
    <property type="entry name" value="MR_MLE_N"/>
    <property type="match status" value="1"/>
</dbReference>
<evidence type="ECO:0000256" key="1">
    <source>
        <dbReference type="ARBA" id="ARBA00001946"/>
    </source>
</evidence>
<dbReference type="Proteomes" id="UP000318509">
    <property type="component" value="Unassembled WGS sequence"/>
</dbReference>
<dbReference type="InterPro" id="IPR029065">
    <property type="entry name" value="Enolase_C-like"/>
</dbReference>
<keyword evidence="3" id="KW-0460">Magnesium</keyword>
<evidence type="ECO:0000313" key="6">
    <source>
        <dbReference type="Proteomes" id="UP000318509"/>
    </source>
</evidence>
<dbReference type="SUPFAM" id="SSF51604">
    <property type="entry name" value="Enolase C-terminal domain-like"/>
    <property type="match status" value="1"/>
</dbReference>
<feature type="domain" description="Mandelate racemase/muconate lactonizing enzyme C-terminal" evidence="4">
    <location>
        <begin position="146"/>
        <end position="244"/>
    </location>
</feature>
<keyword evidence="2" id="KW-0479">Metal-binding</keyword>
<dbReference type="SFLD" id="SFLDG00179">
    <property type="entry name" value="mandelate_racemase"/>
    <property type="match status" value="1"/>
</dbReference>
<dbReference type="EMBL" id="VBAK01000167">
    <property type="protein sequence ID" value="TMI87082.1"/>
    <property type="molecule type" value="Genomic_DNA"/>
</dbReference>
<dbReference type="CDD" id="cd03316">
    <property type="entry name" value="MR_like"/>
    <property type="match status" value="1"/>
</dbReference>
<dbReference type="GO" id="GO:0009063">
    <property type="term" value="P:amino acid catabolic process"/>
    <property type="evidence" value="ECO:0007669"/>
    <property type="project" value="InterPro"/>
</dbReference>
<comment type="cofactor">
    <cofactor evidence="1">
        <name>Mg(2+)</name>
        <dbReference type="ChEBI" id="CHEBI:18420"/>
    </cofactor>
</comment>
<dbReference type="Gene3D" id="3.30.390.10">
    <property type="entry name" value="Enolase-like, N-terminal domain"/>
    <property type="match status" value="1"/>
</dbReference>
<dbReference type="GO" id="GO:0016836">
    <property type="term" value="F:hydro-lyase activity"/>
    <property type="evidence" value="ECO:0007669"/>
    <property type="project" value="TreeGrafter"/>
</dbReference>
<organism evidence="5 6">
    <name type="scientific">Candidatus Segetimicrobium genomatis</name>
    <dbReference type="NCBI Taxonomy" id="2569760"/>
    <lineage>
        <taxon>Bacteria</taxon>
        <taxon>Bacillati</taxon>
        <taxon>Candidatus Sysuimicrobiota</taxon>
        <taxon>Candidatus Sysuimicrobiia</taxon>
        <taxon>Candidatus Sysuimicrobiales</taxon>
        <taxon>Candidatus Segetimicrobiaceae</taxon>
        <taxon>Candidatus Segetimicrobium</taxon>
    </lineage>
</organism>
<dbReference type="InterPro" id="IPR029017">
    <property type="entry name" value="Enolase-like_N"/>
</dbReference>
<reference evidence="5 6" key="1">
    <citation type="journal article" date="2019" name="Nat. Microbiol.">
        <title>Mediterranean grassland soil C-N compound turnover is dependent on rainfall and depth, and is mediated by genomically divergent microorganisms.</title>
        <authorList>
            <person name="Diamond S."/>
            <person name="Andeer P.F."/>
            <person name="Li Z."/>
            <person name="Crits-Christoph A."/>
            <person name="Burstein D."/>
            <person name="Anantharaman K."/>
            <person name="Lane K.R."/>
            <person name="Thomas B.C."/>
            <person name="Pan C."/>
            <person name="Northen T.R."/>
            <person name="Banfield J.F."/>
        </authorList>
    </citation>
    <scope>NUCLEOTIDE SEQUENCE [LARGE SCALE GENOMIC DNA]</scope>
    <source>
        <strain evidence="5">NP_3</strain>
    </source>
</reference>
<protein>
    <submittedName>
        <fullName evidence="5">Mandelate racemase/muconate lactonizing enzyme family protein</fullName>
    </submittedName>
</protein>
<evidence type="ECO:0000313" key="5">
    <source>
        <dbReference type="EMBL" id="TMI87082.1"/>
    </source>
</evidence>
<evidence type="ECO:0000256" key="3">
    <source>
        <dbReference type="ARBA" id="ARBA00022842"/>
    </source>
</evidence>
<dbReference type="Gene3D" id="3.20.20.120">
    <property type="entry name" value="Enolase-like C-terminal domain"/>
    <property type="match status" value="1"/>
</dbReference>
<dbReference type="PANTHER" id="PTHR13794">
    <property type="entry name" value="ENOLASE SUPERFAMILY, MANDELATE RACEMASE"/>
    <property type="match status" value="1"/>
</dbReference>
<sequence length="373" mass="40492">MKITRVEAIPLRLPDLDGTRADGIQDDVIVRVHTDAGITGLGEADASPEVVKALVDAPVSWARSQGLAGMLIGENPLHTERLWDKMYQGTLWMGRGGVTIEAISAVDIALWDIKGKALGLPVHTLLGGARRDTISLYASMLFEKDLGLMRERAQRHVAEGYRAVKFGWGPMGPDLATDVALVRTAREAIGDAALLVDAGAPWTAREAIRRVDAFWEYRPFWLEEALASDDLPGWARLTAAARGMRIATGEQETLAGAFRALLEIGHVDVIQPDLARAGGFTQCRRIADLAVANHALCVPHAWKSGILVAASLHFAATLADIPFVEYTVAPSPLRRDLIRTDVQVANGVARIPQTPGLGLEVNDEILQRYRVDL</sequence>
<dbReference type="AlphaFoldDB" id="A0A537JUX4"/>
<dbReference type="InterPro" id="IPR013342">
    <property type="entry name" value="Mandelate_racemase_C"/>
</dbReference>
<dbReference type="PROSITE" id="PS00908">
    <property type="entry name" value="MR_MLE_1"/>
    <property type="match status" value="1"/>
</dbReference>
<proteinExistence type="predicted"/>
<accession>A0A537JUX4</accession>